<accession>A0A8H6JQ21</accession>
<dbReference type="Proteomes" id="UP000652219">
    <property type="component" value="Unassembled WGS sequence"/>
</dbReference>
<comment type="caution">
    <text evidence="2">The sequence shown here is derived from an EMBL/GenBank/DDBJ whole genome shotgun (WGS) entry which is preliminary data.</text>
</comment>
<gene>
    <name evidence="2" type="ORF">CSOJ01_02816</name>
</gene>
<feature type="compositionally biased region" description="Basic and acidic residues" evidence="1">
    <location>
        <begin position="218"/>
        <end position="237"/>
    </location>
</feature>
<dbReference type="EMBL" id="WIGN01000026">
    <property type="protein sequence ID" value="KAF6816641.1"/>
    <property type="molecule type" value="Genomic_DNA"/>
</dbReference>
<organism evidence="2 3">
    <name type="scientific">Colletotrichum sojae</name>
    <dbReference type="NCBI Taxonomy" id="2175907"/>
    <lineage>
        <taxon>Eukaryota</taxon>
        <taxon>Fungi</taxon>
        <taxon>Dikarya</taxon>
        <taxon>Ascomycota</taxon>
        <taxon>Pezizomycotina</taxon>
        <taxon>Sordariomycetes</taxon>
        <taxon>Hypocreomycetidae</taxon>
        <taxon>Glomerellales</taxon>
        <taxon>Glomerellaceae</taxon>
        <taxon>Colletotrichum</taxon>
        <taxon>Colletotrichum orchidearum species complex</taxon>
    </lineage>
</organism>
<sequence>MDIKHQAYLLCTLRVIPLRPKKNTWVLSNQTSPALVDVLCKSQTAGATWTMCLAEYGMSGLGAVTTSSGVPLDDDLLSAASRTGGGLLRAGRNGAALPPRPPSSRRSLPWGCDGMMHSKSCSEDEARGGVYIVDVPGHWSPVPGSLEMQRAARRVYDAPSSLAIPRPINDVFATYPFRRRSRGRLDKPQTCFTAKDRRVLRVAADGSWTANSRLTPPGKRDGVGSEDGVLKRRENEG</sequence>
<dbReference type="AlphaFoldDB" id="A0A8H6JQ21"/>
<evidence type="ECO:0000313" key="2">
    <source>
        <dbReference type="EMBL" id="KAF6816641.1"/>
    </source>
</evidence>
<evidence type="ECO:0000313" key="3">
    <source>
        <dbReference type="Proteomes" id="UP000652219"/>
    </source>
</evidence>
<proteinExistence type="predicted"/>
<keyword evidence="3" id="KW-1185">Reference proteome</keyword>
<protein>
    <submittedName>
        <fullName evidence="2">Uncharacterized protein</fullName>
    </submittedName>
</protein>
<name>A0A8H6JQ21_9PEZI</name>
<feature type="region of interest" description="Disordered" evidence="1">
    <location>
        <begin position="205"/>
        <end position="237"/>
    </location>
</feature>
<reference evidence="2 3" key="1">
    <citation type="journal article" date="2020" name="Phytopathology">
        <title>Genome Sequence Resources of Colletotrichum truncatum, C. plurivorum, C. musicola, and C. sojae: Four Species Pathogenic to Soybean (Glycine max).</title>
        <authorList>
            <person name="Rogerio F."/>
            <person name="Boufleur T.R."/>
            <person name="Ciampi-Guillardi M."/>
            <person name="Sukno S.A."/>
            <person name="Thon M.R."/>
            <person name="Massola Junior N.S."/>
            <person name="Baroncelli R."/>
        </authorList>
    </citation>
    <scope>NUCLEOTIDE SEQUENCE [LARGE SCALE GENOMIC DNA]</scope>
    <source>
        <strain evidence="2 3">LFN0009</strain>
    </source>
</reference>
<evidence type="ECO:0000256" key="1">
    <source>
        <dbReference type="SAM" id="MobiDB-lite"/>
    </source>
</evidence>